<comment type="catalytic activity">
    <reaction evidence="16 17">
        <text>a ubiquinone + NADH + 5 H(+)(in) = a ubiquinol + NAD(+) + 4 H(+)(out)</text>
        <dbReference type="Rhea" id="RHEA:29091"/>
        <dbReference type="Rhea" id="RHEA-COMP:9565"/>
        <dbReference type="Rhea" id="RHEA-COMP:9566"/>
        <dbReference type="ChEBI" id="CHEBI:15378"/>
        <dbReference type="ChEBI" id="CHEBI:16389"/>
        <dbReference type="ChEBI" id="CHEBI:17976"/>
        <dbReference type="ChEBI" id="CHEBI:57540"/>
        <dbReference type="ChEBI" id="CHEBI:57945"/>
        <dbReference type="EC" id="7.1.1.2"/>
    </reaction>
</comment>
<comment type="function">
    <text evidence="17">Core subunit of the mitochondrial membrane respiratory chain NADH dehydrogenase (Complex I) which catalyzes electron transfer from NADH through the respiratory chain, using ubiquinone as an electron acceptor. Essential for the catalytic activity and assembly of complex I.</text>
</comment>
<accession>A0AA96HTR1</accession>
<feature type="transmembrane region" description="Helical" evidence="17">
    <location>
        <begin position="164"/>
        <end position="184"/>
    </location>
</feature>
<evidence type="ECO:0000259" key="18">
    <source>
        <dbReference type="Pfam" id="PF00361"/>
    </source>
</evidence>
<keyword evidence="8 17" id="KW-0999">Mitochondrion inner membrane</keyword>
<dbReference type="PANTHER" id="PTHR46552:SF1">
    <property type="entry name" value="NADH-UBIQUINONE OXIDOREDUCTASE CHAIN 2"/>
    <property type="match status" value="1"/>
</dbReference>
<dbReference type="InterPro" id="IPR003917">
    <property type="entry name" value="NADH_UbQ_OxRdtase_chain2"/>
</dbReference>
<keyword evidence="12 17" id="KW-0520">NAD</keyword>
<evidence type="ECO:0000256" key="13">
    <source>
        <dbReference type="ARBA" id="ARBA00023075"/>
    </source>
</evidence>
<feature type="transmembrane region" description="Helical" evidence="17">
    <location>
        <begin position="61"/>
        <end position="83"/>
    </location>
</feature>
<evidence type="ECO:0000256" key="2">
    <source>
        <dbReference type="ARBA" id="ARBA00007012"/>
    </source>
</evidence>
<dbReference type="GO" id="GO:0006120">
    <property type="term" value="P:mitochondrial electron transport, NADH to ubiquinone"/>
    <property type="evidence" value="ECO:0007669"/>
    <property type="project" value="InterPro"/>
</dbReference>
<keyword evidence="15 17" id="KW-0472">Membrane</keyword>
<gene>
    <name evidence="19" type="primary">ND2</name>
</gene>
<dbReference type="AlphaFoldDB" id="A0AA96HTR1"/>
<keyword evidence="9 17" id="KW-1278">Translocase</keyword>
<keyword evidence="7 17" id="KW-0812">Transmembrane</keyword>
<feature type="transmembrane region" description="Helical" evidence="17">
    <location>
        <begin position="205"/>
        <end position="233"/>
    </location>
</feature>
<feature type="domain" description="NADH:quinone oxidoreductase/Mrp antiporter transmembrane" evidence="18">
    <location>
        <begin position="27"/>
        <end position="303"/>
    </location>
</feature>
<evidence type="ECO:0000256" key="7">
    <source>
        <dbReference type="ARBA" id="ARBA00022692"/>
    </source>
</evidence>
<feature type="transmembrane region" description="Helical" evidence="17">
    <location>
        <begin position="288"/>
        <end position="316"/>
    </location>
</feature>
<dbReference type="InterPro" id="IPR001750">
    <property type="entry name" value="ND/Mrp_TM"/>
</dbReference>
<dbReference type="GO" id="GO:0005743">
    <property type="term" value="C:mitochondrial inner membrane"/>
    <property type="evidence" value="ECO:0007669"/>
    <property type="project" value="UniProtKB-SubCell"/>
</dbReference>
<keyword evidence="11 17" id="KW-1133">Transmembrane helix</keyword>
<evidence type="ECO:0000256" key="16">
    <source>
        <dbReference type="ARBA" id="ARBA00049551"/>
    </source>
</evidence>
<evidence type="ECO:0000256" key="9">
    <source>
        <dbReference type="ARBA" id="ARBA00022967"/>
    </source>
</evidence>
<sequence length="359" mass="40211">MFFLLPFGSFFVFLMIFGTVISICSFHWLFIWVGFEINLMGFIPLLMYSGLNFRAECGVKYFLVQALGSVMFVVGSVLVFSSMSSWDLSPFLEKINNSGVLGNFGIYFFCFSLLLKLGCFPFYFWVPSVVMGGSWFSCFLLLTWQKISPFFVLIMSGSLFFSDVFWVVLISAIGSSIFGGLGGIGESFIRPLMAYSSISHSGWMLLSCVHGLGIFMIYFMIYFFISCCIFMLLSLVGDMSMSFSNSEMGEKKLIEWGIIGVLLSLAGVPPFLGFLGKWIIVSVSMGKMMVVTISFLIFGSLLSVYYYFLLFFGFFFAKFSFLSISNSLVTNNYTGLVVYVVLGVSLVLNLFGSMICMLI</sequence>
<dbReference type="PANTHER" id="PTHR46552">
    <property type="entry name" value="NADH-UBIQUINONE OXIDOREDUCTASE CHAIN 2"/>
    <property type="match status" value="1"/>
</dbReference>
<evidence type="ECO:0000256" key="1">
    <source>
        <dbReference type="ARBA" id="ARBA00004448"/>
    </source>
</evidence>
<evidence type="ECO:0000256" key="12">
    <source>
        <dbReference type="ARBA" id="ARBA00023027"/>
    </source>
</evidence>
<reference evidence="19" key="1">
    <citation type="submission" date="2021-09" db="EMBL/GenBank/DDBJ databases">
        <authorList>
            <person name="Qi Y."/>
            <person name="Zhong Z."/>
            <person name="Sun J."/>
        </authorList>
    </citation>
    <scope>NUCLEOTIDE SEQUENCE</scope>
</reference>
<evidence type="ECO:0000256" key="8">
    <source>
        <dbReference type="ARBA" id="ARBA00022792"/>
    </source>
</evidence>
<keyword evidence="14 17" id="KW-0496">Mitochondrion</keyword>
<geneLocation type="mitochondrion" evidence="19"/>
<feature type="transmembrane region" description="Helical" evidence="17">
    <location>
        <begin position="253"/>
        <end position="276"/>
    </location>
</feature>
<organism evidence="19">
    <name type="scientific">Pectinodonta sp</name>
    <dbReference type="NCBI Taxonomy" id="3071117"/>
    <lineage>
        <taxon>Eukaryota</taxon>
        <taxon>Metazoa</taxon>
        <taxon>Spiralia</taxon>
        <taxon>Lophotrochozoa</taxon>
        <taxon>Mollusca</taxon>
        <taxon>Gastropoda</taxon>
        <taxon>Patellogastropoda</taxon>
        <taxon>Lottioidea</taxon>
        <taxon>Acmaeidae</taxon>
        <taxon>Pectinodonta</taxon>
    </lineage>
</organism>
<evidence type="ECO:0000256" key="4">
    <source>
        <dbReference type="ARBA" id="ARBA00021008"/>
    </source>
</evidence>
<dbReference type="PRINTS" id="PR01436">
    <property type="entry name" value="NADHDHGNASE2"/>
</dbReference>
<feature type="transmembrane region" description="Helical" evidence="17">
    <location>
        <begin position="336"/>
        <end position="358"/>
    </location>
</feature>
<comment type="subcellular location">
    <subcellularLocation>
        <location evidence="1 17">Mitochondrion inner membrane</location>
        <topology evidence="1 17">Multi-pass membrane protein</topology>
    </subcellularLocation>
</comment>
<protein>
    <recommendedName>
        <fullName evidence="4 17">NADH-ubiquinone oxidoreductase chain 2</fullName>
        <ecNumber evidence="3 17">7.1.1.2</ecNumber>
    </recommendedName>
</protein>
<evidence type="ECO:0000256" key="17">
    <source>
        <dbReference type="RuleBase" id="RU003403"/>
    </source>
</evidence>
<comment type="similarity">
    <text evidence="2 17">Belongs to the complex I subunit 2 family.</text>
</comment>
<dbReference type="InterPro" id="IPR050175">
    <property type="entry name" value="Complex_I_Subunit_2"/>
</dbReference>
<dbReference type="GO" id="GO:0008137">
    <property type="term" value="F:NADH dehydrogenase (ubiquinone) activity"/>
    <property type="evidence" value="ECO:0007669"/>
    <property type="project" value="UniProtKB-EC"/>
</dbReference>
<proteinExistence type="inferred from homology"/>
<evidence type="ECO:0000256" key="3">
    <source>
        <dbReference type="ARBA" id="ARBA00012944"/>
    </source>
</evidence>
<evidence type="ECO:0000256" key="6">
    <source>
        <dbReference type="ARBA" id="ARBA00022660"/>
    </source>
</evidence>
<evidence type="ECO:0000313" key="19">
    <source>
        <dbReference type="EMBL" id="WNO18553.1"/>
    </source>
</evidence>
<evidence type="ECO:0000256" key="14">
    <source>
        <dbReference type="ARBA" id="ARBA00023128"/>
    </source>
</evidence>
<feature type="transmembrane region" description="Helical" evidence="17">
    <location>
        <begin position="122"/>
        <end position="144"/>
    </location>
</feature>
<keyword evidence="13 17" id="KW-0830">Ubiquinone</keyword>
<evidence type="ECO:0000256" key="11">
    <source>
        <dbReference type="ARBA" id="ARBA00022989"/>
    </source>
</evidence>
<keyword evidence="5" id="KW-0813">Transport</keyword>
<keyword evidence="6 17" id="KW-0679">Respiratory chain</keyword>
<keyword evidence="10 17" id="KW-0249">Electron transport</keyword>
<evidence type="ECO:0000256" key="10">
    <source>
        <dbReference type="ARBA" id="ARBA00022982"/>
    </source>
</evidence>
<evidence type="ECO:0000256" key="5">
    <source>
        <dbReference type="ARBA" id="ARBA00022448"/>
    </source>
</evidence>
<dbReference type="EC" id="7.1.1.2" evidence="3 17"/>
<feature type="transmembrane region" description="Helical" evidence="17">
    <location>
        <begin position="28"/>
        <end position="49"/>
    </location>
</feature>
<dbReference type="EMBL" id="OK323957">
    <property type="protein sequence ID" value="WNO18553.1"/>
    <property type="molecule type" value="Genomic_DNA"/>
</dbReference>
<name>A0AA96HTR1_9GAST</name>
<evidence type="ECO:0000256" key="15">
    <source>
        <dbReference type="ARBA" id="ARBA00023136"/>
    </source>
</evidence>
<dbReference type="Pfam" id="PF00361">
    <property type="entry name" value="Proton_antipo_M"/>
    <property type="match status" value="1"/>
</dbReference>
<feature type="transmembrane region" description="Helical" evidence="17">
    <location>
        <begin position="95"/>
        <end position="115"/>
    </location>
</feature>